<feature type="region of interest" description="Disordered" evidence="1">
    <location>
        <begin position="71"/>
        <end position="93"/>
    </location>
</feature>
<reference evidence="2" key="1">
    <citation type="submission" date="2022-10" db="EMBL/GenBank/DDBJ databases">
        <title>The complete genomes of actinobacterial strains from the NBC collection.</title>
        <authorList>
            <person name="Joergensen T.S."/>
            <person name="Alvarez Arevalo M."/>
            <person name="Sterndorff E.B."/>
            <person name="Faurdal D."/>
            <person name="Vuksanovic O."/>
            <person name="Mourched A.-S."/>
            <person name="Charusanti P."/>
            <person name="Shaw S."/>
            <person name="Blin K."/>
            <person name="Weber T."/>
        </authorList>
    </citation>
    <scope>NUCLEOTIDE SEQUENCE</scope>
    <source>
        <strain evidence="2">NBC_01436</strain>
    </source>
</reference>
<evidence type="ECO:0000313" key="3">
    <source>
        <dbReference type="Proteomes" id="UP001431926"/>
    </source>
</evidence>
<gene>
    <name evidence="2" type="ORF">OG367_03820</name>
</gene>
<dbReference type="RefSeq" id="WP_329354539.1">
    <property type="nucleotide sequence ID" value="NZ_CP109490.1"/>
</dbReference>
<dbReference type="Proteomes" id="UP001431926">
    <property type="component" value="Chromosome"/>
</dbReference>
<name>A0ABZ1ZDK1_STRAQ</name>
<protein>
    <submittedName>
        <fullName evidence="2">Uncharacterized protein</fullName>
    </submittedName>
</protein>
<evidence type="ECO:0000256" key="1">
    <source>
        <dbReference type="SAM" id="MobiDB-lite"/>
    </source>
</evidence>
<organism evidence="2 3">
    <name type="scientific">Streptomyces anulatus</name>
    <name type="common">Streptomyces chrysomallus</name>
    <dbReference type="NCBI Taxonomy" id="1892"/>
    <lineage>
        <taxon>Bacteria</taxon>
        <taxon>Bacillati</taxon>
        <taxon>Actinomycetota</taxon>
        <taxon>Actinomycetes</taxon>
        <taxon>Kitasatosporales</taxon>
        <taxon>Streptomycetaceae</taxon>
        <taxon>Streptomyces</taxon>
    </lineage>
</organism>
<proteinExistence type="predicted"/>
<keyword evidence="3" id="KW-1185">Reference proteome</keyword>
<evidence type="ECO:0000313" key="2">
    <source>
        <dbReference type="EMBL" id="WUX35403.1"/>
    </source>
</evidence>
<accession>A0ABZ1ZDK1</accession>
<dbReference type="EMBL" id="CP109491">
    <property type="protein sequence ID" value="WUX35403.1"/>
    <property type="molecule type" value="Genomic_DNA"/>
</dbReference>
<sequence length="93" mass="9675">MTATSSLAWSFPLLAPAATFDEWALDALADYRTKAPGAAEEPASAVSAIDHMVLGNSTRSVQLTRAPRSASPSCLIAPSVGGDGTNTSWRKEP</sequence>